<comment type="caution">
    <text evidence="1">The sequence shown here is derived from an EMBL/GenBank/DDBJ whole genome shotgun (WGS) entry which is preliminary data.</text>
</comment>
<organism evidence="1 2">
    <name type="scientific">Glycomyces paridis</name>
    <dbReference type="NCBI Taxonomy" id="2126555"/>
    <lineage>
        <taxon>Bacteria</taxon>
        <taxon>Bacillati</taxon>
        <taxon>Actinomycetota</taxon>
        <taxon>Actinomycetes</taxon>
        <taxon>Glycomycetales</taxon>
        <taxon>Glycomycetaceae</taxon>
        <taxon>Glycomyces</taxon>
    </lineage>
</organism>
<evidence type="ECO:0000313" key="2">
    <source>
        <dbReference type="Proteomes" id="UP000305792"/>
    </source>
</evidence>
<name>A0A4S8PKX7_9ACTN</name>
<dbReference type="Proteomes" id="UP000305792">
    <property type="component" value="Unassembled WGS sequence"/>
</dbReference>
<dbReference type="RefSeq" id="WP_136528300.1">
    <property type="nucleotide sequence ID" value="NZ_STGX01000002.1"/>
</dbReference>
<dbReference type="OrthoDB" id="5197300at2"/>
<reference evidence="1 2" key="1">
    <citation type="journal article" date="2018" name="Int. J. Syst. Evol. Microbiol.">
        <title>Glycomyces paridis sp. nov., isolated from the medicinal plant Paris polyphylla.</title>
        <authorList>
            <person name="Fang X.M."/>
            <person name="Bai J.L."/>
            <person name="Su J."/>
            <person name="Zhao L.L."/>
            <person name="Liu H.Y."/>
            <person name="Ma B.P."/>
            <person name="Zhang Y.Q."/>
            <person name="Yu L.Y."/>
        </authorList>
    </citation>
    <scope>NUCLEOTIDE SEQUENCE [LARGE SCALE GENOMIC DNA]</scope>
    <source>
        <strain evidence="1 2">CPCC 204357</strain>
    </source>
</reference>
<gene>
    <name evidence="1" type="ORF">E9998_03430</name>
</gene>
<keyword evidence="2" id="KW-1185">Reference proteome</keyword>
<evidence type="ECO:0000313" key="1">
    <source>
        <dbReference type="EMBL" id="THV31427.1"/>
    </source>
</evidence>
<dbReference type="AlphaFoldDB" id="A0A4S8PKX7"/>
<proteinExistence type="predicted"/>
<sequence>MTAMVQQLETVPAEAGEPAPATLAGLESTPAAALPIDALAVDAMAEALPVDALAVEAAVPASPASLWASESRAHYSITHTDQRDARAWIDCDCVIHSD</sequence>
<dbReference type="EMBL" id="STGX01000002">
    <property type="protein sequence ID" value="THV31427.1"/>
    <property type="molecule type" value="Genomic_DNA"/>
</dbReference>
<protein>
    <submittedName>
        <fullName evidence="1">Uncharacterized protein</fullName>
    </submittedName>
</protein>
<accession>A0A4S8PKX7</accession>